<proteinExistence type="predicted"/>
<dbReference type="Gene3D" id="3.30.1330.60">
    <property type="entry name" value="OmpA-like domain"/>
    <property type="match status" value="1"/>
</dbReference>
<dbReference type="AlphaFoldDB" id="A0A3E0WG69"/>
<feature type="compositionally biased region" description="Acidic residues" evidence="1">
    <location>
        <begin position="96"/>
        <end position="108"/>
    </location>
</feature>
<comment type="caution">
    <text evidence="2">The sequence shown here is derived from an EMBL/GenBank/DDBJ whole genome shotgun (WGS) entry which is preliminary data.</text>
</comment>
<evidence type="ECO:0000313" key="2">
    <source>
        <dbReference type="EMBL" id="RFA31509.1"/>
    </source>
</evidence>
<dbReference type="EMBL" id="NFZW01000056">
    <property type="protein sequence ID" value="RFA31509.1"/>
    <property type="molecule type" value="Genomic_DNA"/>
</dbReference>
<feature type="region of interest" description="Disordered" evidence="1">
    <location>
        <begin position="94"/>
        <end position="118"/>
    </location>
</feature>
<name>A0A3E0WG69_9GAMM</name>
<protein>
    <recommendedName>
        <fullName evidence="4">OmpA-like domain-containing protein</fullName>
    </recommendedName>
</protein>
<dbReference type="RefSeq" id="WP_116348631.1">
    <property type="nucleotide sequence ID" value="NZ_NFZW01000056.1"/>
</dbReference>
<evidence type="ECO:0008006" key="4">
    <source>
        <dbReference type="Google" id="ProtNLM"/>
    </source>
</evidence>
<accession>A0A3E0WG69</accession>
<dbReference type="SUPFAM" id="SSF103088">
    <property type="entry name" value="OmpA-like"/>
    <property type="match status" value="1"/>
</dbReference>
<dbReference type="Proteomes" id="UP000256763">
    <property type="component" value="Unassembled WGS sequence"/>
</dbReference>
<dbReference type="InterPro" id="IPR036737">
    <property type="entry name" value="OmpA-like_sf"/>
</dbReference>
<reference evidence="3" key="1">
    <citation type="submission" date="2017-05" db="EMBL/GenBank/DDBJ databases">
        <authorList>
            <person name="Sharma S."/>
            <person name="Sidhu C."/>
            <person name="Pinnaka A.K."/>
        </authorList>
    </citation>
    <scope>NUCLEOTIDE SEQUENCE [LARGE SCALE GENOMIC DNA]</scope>
    <source>
        <strain evidence="3">AK93</strain>
    </source>
</reference>
<evidence type="ECO:0000313" key="3">
    <source>
        <dbReference type="Proteomes" id="UP000256763"/>
    </source>
</evidence>
<feature type="region of interest" description="Disordered" evidence="1">
    <location>
        <begin position="777"/>
        <end position="798"/>
    </location>
</feature>
<evidence type="ECO:0000256" key="1">
    <source>
        <dbReference type="SAM" id="MobiDB-lite"/>
    </source>
</evidence>
<sequence>MGAENNELRCISEGCLDIGTETETVTLTVNDTRREACELIFLTGEQAIMPLTEAQLADLVEFEEHYDDLIKAIVEANRSGDQAQIEAAKNALAQALEEEDEPEPADDENTSRKPGMTGSGAKFVEIRRIGGRKWSIVPRHVVNAIKENPDSYFRIADHIDSEEFSPEDSPLFDGSIRNDKGELDREKIRQRLTKVSIKIKDKWDIVEPQSEQISSKHLLRVMPGGDLGRILIGDDWLDSFDAWIADLNESAQYSYTQYASRRDAAVKRLQKDDDDYDEDDDFGFAKRAVEDIWGDSTDADDQALVSAFDEPPRNSRGRQRLARRLAEHPVPPARFDFSADAQFMRYAYGASLEGEIDLKNGLITGQAKAELDLALAEGKVQGNCYLPHEDGFDLRVPVKVTRYEPRWEPLDNAFKPISAFEPDSAFLTQAAFVDIAKAISVLEIQRLMKSVPEGIDKPSVRIQVIGHGDPSGDPDFKQKLSKQRAQAVLGFLKRDIRLWFDLCDPEKWGELAWGRREFERMLIEVCGPRHSLDYPGLVGLYQGSLHTSPRPQRFAIGHGSRGRAVSYVHEPPGYAATSQAFAERDMDPTSIRRDRSIGLADPNAIGTLLWLLNDYMALGESFRSSSGGNEFGPLIRLPSLSFQDFHDEASKGLGISRPLPLPSNGGPAPAHHRVEFAACYLNTETEVEENDSLDLGDMRLQLSAHLGGYVGANLIGSAKIHLDTRDGIVHATGIRTDKGNPDGVPEHSAGPHVPDNELAISAFAGAKADAGLKGALEWRSPEPDGPTRATLDEPDTTQTPKFVELGSVGYTVTGLAGAGLNGSIKIGFNYQTNRFVIKAQASACLGLGFGGELAFAVSAKHVWQFIVLVRSKLREADFSFVDILKTTTFSICSRPGSWN</sequence>
<organism evidence="2 3">
    <name type="scientific">Alkalilimnicola ehrlichii</name>
    <dbReference type="NCBI Taxonomy" id="351052"/>
    <lineage>
        <taxon>Bacteria</taxon>
        <taxon>Pseudomonadati</taxon>
        <taxon>Pseudomonadota</taxon>
        <taxon>Gammaproteobacteria</taxon>
        <taxon>Chromatiales</taxon>
        <taxon>Ectothiorhodospiraceae</taxon>
        <taxon>Alkalilimnicola</taxon>
    </lineage>
</organism>
<keyword evidence="3" id="KW-1185">Reference proteome</keyword>
<gene>
    <name evidence="2" type="ORF">CAL65_22525</name>
</gene>